<feature type="transmembrane region" description="Helical" evidence="1">
    <location>
        <begin position="7"/>
        <end position="28"/>
    </location>
</feature>
<evidence type="ECO:0000313" key="3">
    <source>
        <dbReference type="Proteomes" id="UP001152320"/>
    </source>
</evidence>
<dbReference type="AlphaFoldDB" id="A0A9Q1HB31"/>
<feature type="transmembrane region" description="Helical" evidence="1">
    <location>
        <begin position="40"/>
        <end position="58"/>
    </location>
</feature>
<accession>A0A9Q1HB31</accession>
<keyword evidence="1" id="KW-1133">Transmembrane helix</keyword>
<dbReference type="Proteomes" id="UP001152320">
    <property type="component" value="Chromosome 7"/>
</dbReference>
<keyword evidence="1" id="KW-0812">Transmembrane</keyword>
<reference evidence="2" key="1">
    <citation type="submission" date="2021-10" db="EMBL/GenBank/DDBJ databases">
        <title>Tropical sea cucumber genome reveals ecological adaptation and Cuvierian tubules defense mechanism.</title>
        <authorList>
            <person name="Chen T."/>
        </authorList>
    </citation>
    <scope>NUCLEOTIDE SEQUENCE</scope>
    <source>
        <strain evidence="2">Nanhai2018</strain>
        <tissue evidence="2">Muscle</tissue>
    </source>
</reference>
<evidence type="ECO:0000256" key="1">
    <source>
        <dbReference type="SAM" id="Phobius"/>
    </source>
</evidence>
<protein>
    <submittedName>
        <fullName evidence="2">Uncharacterized protein</fullName>
    </submittedName>
</protein>
<evidence type="ECO:0000313" key="2">
    <source>
        <dbReference type="EMBL" id="KAJ8039554.1"/>
    </source>
</evidence>
<name>A0A9Q1HB31_HOLLE</name>
<organism evidence="2 3">
    <name type="scientific">Holothuria leucospilota</name>
    <name type="common">Black long sea cucumber</name>
    <name type="synonym">Mertensiothuria leucospilota</name>
    <dbReference type="NCBI Taxonomy" id="206669"/>
    <lineage>
        <taxon>Eukaryota</taxon>
        <taxon>Metazoa</taxon>
        <taxon>Echinodermata</taxon>
        <taxon>Eleutherozoa</taxon>
        <taxon>Echinozoa</taxon>
        <taxon>Holothuroidea</taxon>
        <taxon>Aspidochirotacea</taxon>
        <taxon>Aspidochirotida</taxon>
        <taxon>Holothuriidae</taxon>
        <taxon>Holothuria</taxon>
    </lineage>
</organism>
<dbReference type="EMBL" id="JAIZAY010000007">
    <property type="protein sequence ID" value="KAJ8039554.1"/>
    <property type="molecule type" value="Genomic_DNA"/>
</dbReference>
<proteinExistence type="predicted"/>
<keyword evidence="1" id="KW-0472">Membrane</keyword>
<sequence length="69" mass="8086">MINIDKFFLNCAVVGSNCTGLIWCWLVVCFQLRLYGLQGILWGLSPPLPFNLLCYVMLSRQYYCFIQER</sequence>
<keyword evidence="3" id="KW-1185">Reference proteome</keyword>
<comment type="caution">
    <text evidence="2">The sequence shown here is derived from an EMBL/GenBank/DDBJ whole genome shotgun (WGS) entry which is preliminary data.</text>
</comment>
<gene>
    <name evidence="2" type="ORF">HOLleu_17309</name>
</gene>